<evidence type="ECO:0000256" key="2">
    <source>
        <dbReference type="ARBA" id="ARBA00013017"/>
    </source>
</evidence>
<dbReference type="GO" id="GO:0008379">
    <property type="term" value="F:thioredoxin peroxidase activity"/>
    <property type="evidence" value="ECO:0007669"/>
    <property type="project" value="TreeGrafter"/>
</dbReference>
<evidence type="ECO:0000256" key="12">
    <source>
        <dbReference type="SAM" id="MobiDB-lite"/>
    </source>
</evidence>
<keyword evidence="15" id="KW-1185">Reference proteome</keyword>
<keyword evidence="7" id="KW-0676">Redox-active center</keyword>
<dbReference type="InterPro" id="IPR024706">
    <property type="entry name" value="Peroxiredoxin_AhpC-typ"/>
</dbReference>
<dbReference type="Pfam" id="PF00578">
    <property type="entry name" value="AhpC-TSA"/>
    <property type="match status" value="1"/>
</dbReference>
<evidence type="ECO:0000256" key="11">
    <source>
        <dbReference type="PIRSR" id="PIRSR000239-1"/>
    </source>
</evidence>
<keyword evidence="6" id="KW-1015">Disulfide bond</keyword>
<evidence type="ECO:0000313" key="15">
    <source>
        <dbReference type="Proteomes" id="UP000324104"/>
    </source>
</evidence>
<dbReference type="PANTHER" id="PTHR42801:SF4">
    <property type="entry name" value="AHPC_TSA FAMILY PROTEIN"/>
    <property type="match status" value="1"/>
</dbReference>
<dbReference type="GO" id="GO:0005737">
    <property type="term" value="C:cytoplasm"/>
    <property type="evidence" value="ECO:0007669"/>
    <property type="project" value="TreeGrafter"/>
</dbReference>
<dbReference type="InterPro" id="IPR036249">
    <property type="entry name" value="Thioredoxin-like_sf"/>
</dbReference>
<evidence type="ECO:0000313" key="14">
    <source>
        <dbReference type="EMBL" id="TYT60723.1"/>
    </source>
</evidence>
<dbReference type="EC" id="1.11.1.24" evidence="2"/>
<evidence type="ECO:0000256" key="10">
    <source>
        <dbReference type="ARBA" id="ARBA00049091"/>
    </source>
</evidence>
<dbReference type="AlphaFoldDB" id="A0A5D5AIH7"/>
<evidence type="ECO:0000256" key="9">
    <source>
        <dbReference type="ARBA" id="ARBA00038489"/>
    </source>
</evidence>
<dbReference type="GO" id="GO:0045454">
    <property type="term" value="P:cell redox homeostasis"/>
    <property type="evidence" value="ECO:0007669"/>
    <property type="project" value="TreeGrafter"/>
</dbReference>
<evidence type="ECO:0000256" key="7">
    <source>
        <dbReference type="ARBA" id="ARBA00023284"/>
    </source>
</evidence>
<dbReference type="Proteomes" id="UP000324104">
    <property type="component" value="Unassembled WGS sequence"/>
</dbReference>
<name>A0A5D5AIH7_9EURY</name>
<keyword evidence="5" id="KW-0560">Oxidoreductase</keyword>
<evidence type="ECO:0000256" key="8">
    <source>
        <dbReference type="ARBA" id="ARBA00032824"/>
    </source>
</evidence>
<dbReference type="CDD" id="cd03017">
    <property type="entry name" value="PRX_BCP"/>
    <property type="match status" value="1"/>
</dbReference>
<keyword evidence="4" id="KW-0049">Antioxidant</keyword>
<comment type="similarity">
    <text evidence="9">Belongs to the peroxiredoxin family. BCP/PrxQ subfamily.</text>
</comment>
<comment type="caution">
    <text evidence="14">The sequence shown here is derived from an EMBL/GenBank/DDBJ whole genome shotgun (WGS) entry which is preliminary data.</text>
</comment>
<evidence type="ECO:0000259" key="13">
    <source>
        <dbReference type="PROSITE" id="PS51352"/>
    </source>
</evidence>
<dbReference type="SUPFAM" id="SSF52833">
    <property type="entry name" value="Thioredoxin-like"/>
    <property type="match status" value="1"/>
</dbReference>
<dbReference type="RefSeq" id="WP_149082731.1">
    <property type="nucleotide sequence ID" value="NZ_VTAW01000031.1"/>
</dbReference>
<feature type="active site" description="Cysteine sulfenic acid (-SOH) intermediate; for peroxidase activity" evidence="11">
    <location>
        <position position="43"/>
    </location>
</feature>
<dbReference type="PANTHER" id="PTHR42801">
    <property type="entry name" value="THIOREDOXIN-DEPENDENT PEROXIDE REDUCTASE"/>
    <property type="match status" value="1"/>
</dbReference>
<feature type="domain" description="Thioredoxin" evidence="13">
    <location>
        <begin position="3"/>
        <end position="147"/>
    </location>
</feature>
<dbReference type="InterPro" id="IPR050924">
    <property type="entry name" value="Peroxiredoxin_BCP/PrxQ"/>
</dbReference>
<feature type="region of interest" description="Disordered" evidence="12">
    <location>
        <begin position="1"/>
        <end position="22"/>
    </location>
</feature>
<sequence>MALASGDDAPTVTAPNQDGEEVTLSFEEPTVLYFYPRDETPGCTTEAAQFQRELESYRDAGVAVYGVSTDDVESHRSFSEAEALEFDLLADPDAELATAFDVDVRDGAAARTTFFLADGEVHAAYEDVDPDGHAREVLREAFEEGIVSSPE</sequence>
<evidence type="ECO:0000256" key="1">
    <source>
        <dbReference type="ARBA" id="ARBA00011245"/>
    </source>
</evidence>
<reference evidence="14 15" key="1">
    <citation type="submission" date="2019-08" db="EMBL/GenBank/DDBJ databases">
        <title>Archaea genome.</title>
        <authorList>
            <person name="Kajale S."/>
            <person name="Shouche Y."/>
            <person name="Deshpande N."/>
            <person name="Sharma A."/>
        </authorList>
    </citation>
    <scope>NUCLEOTIDE SEQUENCE [LARGE SCALE GENOMIC DNA]</scope>
    <source>
        <strain evidence="14 15">ESP3B_9</strain>
    </source>
</reference>
<organism evidence="14 15">
    <name type="scientific">Natrialba swarupiae</name>
    <dbReference type="NCBI Taxonomy" id="2448032"/>
    <lineage>
        <taxon>Archaea</taxon>
        <taxon>Methanobacteriati</taxon>
        <taxon>Methanobacteriota</taxon>
        <taxon>Stenosarchaea group</taxon>
        <taxon>Halobacteria</taxon>
        <taxon>Halobacteriales</taxon>
        <taxon>Natrialbaceae</taxon>
        <taxon>Natrialba</taxon>
    </lineage>
</organism>
<evidence type="ECO:0000256" key="3">
    <source>
        <dbReference type="ARBA" id="ARBA00022559"/>
    </source>
</evidence>
<comment type="subunit">
    <text evidence="1">Monomer.</text>
</comment>
<dbReference type="InterPro" id="IPR013766">
    <property type="entry name" value="Thioredoxin_domain"/>
</dbReference>
<evidence type="ECO:0000256" key="4">
    <source>
        <dbReference type="ARBA" id="ARBA00022862"/>
    </source>
</evidence>
<gene>
    <name evidence="14" type="ORF">FYC77_17205</name>
</gene>
<accession>A0A5D5AIH7</accession>
<dbReference type="EMBL" id="VTAW01000031">
    <property type="protein sequence ID" value="TYT60723.1"/>
    <property type="molecule type" value="Genomic_DNA"/>
</dbReference>
<proteinExistence type="inferred from homology"/>
<comment type="catalytic activity">
    <reaction evidence="10">
        <text>a hydroperoxide + [thioredoxin]-dithiol = an alcohol + [thioredoxin]-disulfide + H2O</text>
        <dbReference type="Rhea" id="RHEA:62620"/>
        <dbReference type="Rhea" id="RHEA-COMP:10698"/>
        <dbReference type="Rhea" id="RHEA-COMP:10700"/>
        <dbReference type="ChEBI" id="CHEBI:15377"/>
        <dbReference type="ChEBI" id="CHEBI:29950"/>
        <dbReference type="ChEBI" id="CHEBI:30879"/>
        <dbReference type="ChEBI" id="CHEBI:35924"/>
        <dbReference type="ChEBI" id="CHEBI:50058"/>
        <dbReference type="EC" id="1.11.1.24"/>
    </reaction>
</comment>
<dbReference type="InterPro" id="IPR000866">
    <property type="entry name" value="AhpC/TSA"/>
</dbReference>
<dbReference type="GO" id="GO:0034599">
    <property type="term" value="P:cellular response to oxidative stress"/>
    <property type="evidence" value="ECO:0007669"/>
    <property type="project" value="TreeGrafter"/>
</dbReference>
<dbReference type="Gene3D" id="3.40.30.10">
    <property type="entry name" value="Glutaredoxin"/>
    <property type="match status" value="1"/>
</dbReference>
<dbReference type="PROSITE" id="PS51352">
    <property type="entry name" value="THIOREDOXIN_2"/>
    <property type="match status" value="1"/>
</dbReference>
<keyword evidence="3" id="KW-0575">Peroxidase</keyword>
<evidence type="ECO:0000256" key="5">
    <source>
        <dbReference type="ARBA" id="ARBA00023002"/>
    </source>
</evidence>
<dbReference type="PIRSF" id="PIRSF000239">
    <property type="entry name" value="AHPC"/>
    <property type="match status" value="1"/>
</dbReference>
<protein>
    <recommendedName>
        <fullName evidence="2">thioredoxin-dependent peroxiredoxin</fullName>
        <ecNumber evidence="2">1.11.1.24</ecNumber>
    </recommendedName>
    <alternativeName>
        <fullName evidence="8">Thioredoxin peroxidase</fullName>
    </alternativeName>
</protein>
<evidence type="ECO:0000256" key="6">
    <source>
        <dbReference type="ARBA" id="ARBA00023157"/>
    </source>
</evidence>